<dbReference type="InterPro" id="IPR002871">
    <property type="entry name" value="NIF_FeS_clus_asmbl_NifU_N"/>
</dbReference>
<sequence>MLDELRELYQEVILDHGRSPRNFRRLADPAHHAHGQNPMCGDTLDVYLKLGADGTIEDVAFEGKGCAISMASASLMTETLKGRQITEAERMFDAFHRLCTEESFDAATAGVDEDALERLQVLAGVRAFPVRVKCATLAWHTMKAALEGGATVTTE</sequence>
<dbReference type="EC" id="2.-.-.-" evidence="2"/>
<gene>
    <name evidence="2" type="primary">sufU</name>
    <name evidence="2" type="ORF">DF3PB_700004</name>
</gene>
<evidence type="ECO:0000313" key="2">
    <source>
        <dbReference type="EMBL" id="SUS08502.1"/>
    </source>
</evidence>
<dbReference type="PANTHER" id="PTHR10093">
    <property type="entry name" value="IRON-SULFUR CLUSTER ASSEMBLY ENZYME NIFU HOMOLOG"/>
    <property type="match status" value="1"/>
</dbReference>
<reference evidence="2" key="1">
    <citation type="submission" date="2018-07" db="EMBL/GenBank/DDBJ databases">
        <authorList>
            <person name="Quirk P.G."/>
            <person name="Krulwich T.A."/>
        </authorList>
    </citation>
    <scope>NUCLEOTIDE SEQUENCE</scope>
</reference>
<dbReference type="GO" id="GO:0051536">
    <property type="term" value="F:iron-sulfur cluster binding"/>
    <property type="evidence" value="ECO:0007669"/>
    <property type="project" value="InterPro"/>
</dbReference>
<name>A0A380TJ36_9ZZZZ</name>
<dbReference type="CDD" id="cd06664">
    <property type="entry name" value="IscU_like"/>
    <property type="match status" value="1"/>
</dbReference>
<dbReference type="Pfam" id="PF01592">
    <property type="entry name" value="NifU_N"/>
    <property type="match status" value="1"/>
</dbReference>
<dbReference type="SUPFAM" id="SSF82649">
    <property type="entry name" value="SufE/NifU"/>
    <property type="match status" value="1"/>
</dbReference>
<accession>A0A380TJ36</accession>
<dbReference type="EMBL" id="UIDG01000624">
    <property type="protein sequence ID" value="SUS08502.1"/>
    <property type="molecule type" value="Genomic_DNA"/>
</dbReference>
<evidence type="ECO:0000259" key="1">
    <source>
        <dbReference type="Pfam" id="PF01592"/>
    </source>
</evidence>
<protein>
    <submittedName>
        <fullName evidence="2">Zinc-dependent sulfurtransferase SufU</fullName>
        <ecNumber evidence="2">2.-.-.-</ecNumber>
    </submittedName>
</protein>
<dbReference type="Gene3D" id="3.90.1010.10">
    <property type="match status" value="1"/>
</dbReference>
<dbReference type="FunFam" id="3.90.1010.10:FF:000002">
    <property type="entry name" value="Iron-sulfur cluster assembly scaffold protein NifU"/>
    <property type="match status" value="1"/>
</dbReference>
<proteinExistence type="predicted"/>
<dbReference type="NCBIfam" id="TIGR01994">
    <property type="entry name" value="SUF_scaf_2"/>
    <property type="match status" value="1"/>
</dbReference>
<organism evidence="2">
    <name type="scientific">metagenome</name>
    <dbReference type="NCBI Taxonomy" id="256318"/>
    <lineage>
        <taxon>unclassified sequences</taxon>
        <taxon>metagenomes</taxon>
    </lineage>
</organism>
<dbReference type="AlphaFoldDB" id="A0A380TJ36"/>
<dbReference type="GO" id="GO:0016740">
    <property type="term" value="F:transferase activity"/>
    <property type="evidence" value="ECO:0007669"/>
    <property type="project" value="UniProtKB-KW"/>
</dbReference>
<dbReference type="GO" id="GO:0005506">
    <property type="term" value="F:iron ion binding"/>
    <property type="evidence" value="ECO:0007669"/>
    <property type="project" value="InterPro"/>
</dbReference>
<dbReference type="GO" id="GO:0016226">
    <property type="term" value="P:iron-sulfur cluster assembly"/>
    <property type="evidence" value="ECO:0007669"/>
    <property type="project" value="InterPro"/>
</dbReference>
<keyword evidence="2" id="KW-0808">Transferase</keyword>
<feature type="domain" description="NIF system FeS cluster assembly NifU N-terminal" evidence="1">
    <location>
        <begin position="9"/>
        <end position="134"/>
    </location>
</feature>